<comment type="caution">
    <text evidence="1">The sequence shown here is derived from an EMBL/GenBank/DDBJ whole genome shotgun (WGS) entry which is preliminary data.</text>
</comment>
<name>A0A9P7E794_9AGAM</name>
<organism evidence="1 2">
    <name type="scientific">Suillus subaureus</name>
    <dbReference type="NCBI Taxonomy" id="48587"/>
    <lineage>
        <taxon>Eukaryota</taxon>
        <taxon>Fungi</taxon>
        <taxon>Dikarya</taxon>
        <taxon>Basidiomycota</taxon>
        <taxon>Agaricomycotina</taxon>
        <taxon>Agaricomycetes</taxon>
        <taxon>Agaricomycetidae</taxon>
        <taxon>Boletales</taxon>
        <taxon>Suillineae</taxon>
        <taxon>Suillaceae</taxon>
        <taxon>Suillus</taxon>
    </lineage>
</organism>
<dbReference type="OrthoDB" id="10533045at2759"/>
<dbReference type="RefSeq" id="XP_041191142.1">
    <property type="nucleotide sequence ID" value="XM_041336147.1"/>
</dbReference>
<keyword evidence="2" id="KW-1185">Reference proteome</keyword>
<dbReference type="AlphaFoldDB" id="A0A9P7E794"/>
<evidence type="ECO:0000313" key="2">
    <source>
        <dbReference type="Proteomes" id="UP000807769"/>
    </source>
</evidence>
<dbReference type="EMBL" id="JABBWG010000024">
    <property type="protein sequence ID" value="KAG1813268.1"/>
    <property type="molecule type" value="Genomic_DNA"/>
</dbReference>
<proteinExistence type="predicted"/>
<evidence type="ECO:0000313" key="1">
    <source>
        <dbReference type="EMBL" id="KAG1813268.1"/>
    </source>
</evidence>
<protein>
    <submittedName>
        <fullName evidence="1">Uncharacterized protein</fullName>
    </submittedName>
</protein>
<gene>
    <name evidence="1" type="ORF">BJ212DRAFT_1367611</name>
</gene>
<reference evidence="1" key="1">
    <citation type="journal article" date="2020" name="New Phytol.">
        <title>Comparative genomics reveals dynamic genome evolution in host specialist ectomycorrhizal fungi.</title>
        <authorList>
            <person name="Lofgren L.A."/>
            <person name="Nguyen N.H."/>
            <person name="Vilgalys R."/>
            <person name="Ruytinx J."/>
            <person name="Liao H.L."/>
            <person name="Branco S."/>
            <person name="Kuo A."/>
            <person name="LaButti K."/>
            <person name="Lipzen A."/>
            <person name="Andreopoulos W."/>
            <person name="Pangilinan J."/>
            <person name="Riley R."/>
            <person name="Hundley H."/>
            <person name="Na H."/>
            <person name="Barry K."/>
            <person name="Grigoriev I.V."/>
            <person name="Stajich J.E."/>
            <person name="Kennedy P.G."/>
        </authorList>
    </citation>
    <scope>NUCLEOTIDE SEQUENCE</scope>
    <source>
        <strain evidence="1">MN1</strain>
    </source>
</reference>
<dbReference type="GeneID" id="64630164"/>
<dbReference type="Proteomes" id="UP000807769">
    <property type="component" value="Unassembled WGS sequence"/>
</dbReference>
<sequence length="158" mass="17695">MKVATPILENISFRQRLLQISAGTVDHDKKCIQCFDYDQDGSRTPAGIIASDLGGFTINSYRCWRTSGMTLKEAILVTIPDSAFRIVLVTISKISHVIHRSRSFNLLVFALPHPGPNSNVLVLTHSVYLDLNLPSRQYRSIYPGAECFSDGDIYKFCK</sequence>
<accession>A0A9P7E794</accession>